<dbReference type="PANTHER" id="PTHR30154:SF34">
    <property type="entry name" value="TRANSCRIPTIONAL REGULATOR AZLB"/>
    <property type="match status" value="1"/>
</dbReference>
<dbReference type="PROSITE" id="PS50956">
    <property type="entry name" value="HTH_ASNC_2"/>
    <property type="match status" value="1"/>
</dbReference>
<dbReference type="InterPro" id="IPR036388">
    <property type="entry name" value="WH-like_DNA-bd_sf"/>
</dbReference>
<comment type="caution">
    <text evidence="5">The sequence shown here is derived from an EMBL/GenBank/DDBJ whole genome shotgun (WGS) entry which is preliminary data.</text>
</comment>
<sequence length="156" mass="17360">MEPDHIDLKIIEVLKRDARASMTTLAESVFISRASAHARFKRLVAEGVISAFTVRTDPVLAGKHSSAYVTLSVDQADWQDARDRLLEIPEVEHIALVGGEYDVMLLVRARDNRDLRRVVLERIQSIPSVRGTRTLLIFEDFPNIAPLDSGAQNVAG</sequence>
<dbReference type="EMBL" id="JAGFBF010000001">
    <property type="protein sequence ID" value="MBO2988905.1"/>
    <property type="molecule type" value="Genomic_DNA"/>
</dbReference>
<dbReference type="InterPro" id="IPR036390">
    <property type="entry name" value="WH_DNA-bd_sf"/>
</dbReference>
<dbReference type="Pfam" id="PF01037">
    <property type="entry name" value="AsnC_trans_reg"/>
    <property type="match status" value="1"/>
</dbReference>
<keyword evidence="2" id="KW-0238">DNA-binding</keyword>
<proteinExistence type="predicted"/>
<feature type="domain" description="HTH asnC-type" evidence="4">
    <location>
        <begin position="1"/>
        <end position="64"/>
    </location>
</feature>
<dbReference type="SUPFAM" id="SSF54909">
    <property type="entry name" value="Dimeric alpha+beta barrel"/>
    <property type="match status" value="1"/>
</dbReference>
<dbReference type="InterPro" id="IPR019887">
    <property type="entry name" value="Tscrpt_reg_AsnC/Lrp_C"/>
</dbReference>
<evidence type="ECO:0000256" key="1">
    <source>
        <dbReference type="ARBA" id="ARBA00023015"/>
    </source>
</evidence>
<dbReference type="RefSeq" id="WP_208236636.1">
    <property type="nucleotide sequence ID" value="NZ_BAAAQU010000001.1"/>
</dbReference>
<evidence type="ECO:0000256" key="3">
    <source>
        <dbReference type="ARBA" id="ARBA00023163"/>
    </source>
</evidence>
<evidence type="ECO:0000256" key="2">
    <source>
        <dbReference type="ARBA" id="ARBA00023125"/>
    </source>
</evidence>
<keyword evidence="3" id="KW-0804">Transcription</keyword>
<dbReference type="SMART" id="SM00344">
    <property type="entry name" value="HTH_ASNC"/>
    <property type="match status" value="1"/>
</dbReference>
<keyword evidence="6" id="KW-1185">Reference proteome</keyword>
<dbReference type="Proteomes" id="UP000668403">
    <property type="component" value="Unassembled WGS sequence"/>
</dbReference>
<dbReference type="GO" id="GO:0043200">
    <property type="term" value="P:response to amino acid"/>
    <property type="evidence" value="ECO:0007669"/>
    <property type="project" value="TreeGrafter"/>
</dbReference>
<dbReference type="GO" id="GO:0043565">
    <property type="term" value="F:sequence-specific DNA binding"/>
    <property type="evidence" value="ECO:0007669"/>
    <property type="project" value="InterPro"/>
</dbReference>
<dbReference type="InterPro" id="IPR011008">
    <property type="entry name" value="Dimeric_a/b-barrel"/>
</dbReference>
<evidence type="ECO:0000313" key="5">
    <source>
        <dbReference type="EMBL" id="MBO2988905.1"/>
    </source>
</evidence>
<keyword evidence="1" id="KW-0805">Transcription regulation</keyword>
<name>A0A939TTN9_9MICO</name>
<dbReference type="Gene3D" id="1.10.10.10">
    <property type="entry name" value="Winged helix-like DNA-binding domain superfamily/Winged helix DNA-binding domain"/>
    <property type="match status" value="1"/>
</dbReference>
<dbReference type="InterPro" id="IPR019888">
    <property type="entry name" value="Tscrpt_reg_AsnC-like"/>
</dbReference>
<evidence type="ECO:0000313" key="6">
    <source>
        <dbReference type="Proteomes" id="UP000668403"/>
    </source>
</evidence>
<organism evidence="5 6">
    <name type="scientific">Leucobacter tardus</name>
    <dbReference type="NCBI Taxonomy" id="501483"/>
    <lineage>
        <taxon>Bacteria</taxon>
        <taxon>Bacillati</taxon>
        <taxon>Actinomycetota</taxon>
        <taxon>Actinomycetes</taxon>
        <taxon>Micrococcales</taxon>
        <taxon>Microbacteriaceae</taxon>
        <taxon>Leucobacter</taxon>
    </lineage>
</organism>
<dbReference type="Pfam" id="PF13412">
    <property type="entry name" value="HTH_24"/>
    <property type="match status" value="1"/>
</dbReference>
<accession>A0A939TTN9</accession>
<protein>
    <submittedName>
        <fullName evidence="5">Lrp/AsnC family transcriptional regulator</fullName>
    </submittedName>
</protein>
<dbReference type="SUPFAM" id="SSF46785">
    <property type="entry name" value="Winged helix' DNA-binding domain"/>
    <property type="match status" value="1"/>
</dbReference>
<gene>
    <name evidence="5" type="ORF">J4H85_02665</name>
</gene>
<reference evidence="5" key="1">
    <citation type="submission" date="2021-03" db="EMBL/GenBank/DDBJ databases">
        <title>Leucobacter chromiisoli sp. nov., isolated from chromium-containing soil of chemical plant.</title>
        <authorList>
            <person name="Xu Z."/>
        </authorList>
    </citation>
    <scope>NUCLEOTIDE SEQUENCE</scope>
    <source>
        <strain evidence="5">K 70/01</strain>
    </source>
</reference>
<dbReference type="GO" id="GO:0005829">
    <property type="term" value="C:cytosol"/>
    <property type="evidence" value="ECO:0007669"/>
    <property type="project" value="TreeGrafter"/>
</dbReference>
<dbReference type="PANTHER" id="PTHR30154">
    <property type="entry name" value="LEUCINE-RESPONSIVE REGULATORY PROTEIN"/>
    <property type="match status" value="1"/>
</dbReference>
<dbReference type="InterPro" id="IPR000485">
    <property type="entry name" value="AsnC-type_HTH_dom"/>
</dbReference>
<dbReference type="AlphaFoldDB" id="A0A939TTN9"/>
<evidence type="ECO:0000259" key="4">
    <source>
        <dbReference type="PROSITE" id="PS50956"/>
    </source>
</evidence>
<dbReference type="PRINTS" id="PR00033">
    <property type="entry name" value="HTHASNC"/>
</dbReference>
<dbReference type="Gene3D" id="3.30.70.920">
    <property type="match status" value="1"/>
</dbReference>